<sequence length="84" mass="9290">MSLLDPRQLPVSPFFTKEYQLGSTPADATPVDATKAPITTPTTTVNRRHNRRTICRSVRRTNSLGVDPVSGQRRTAGRLRRDAG</sequence>
<name>A0ABN2GL38_9ACTN</name>
<accession>A0ABN2GL38</accession>
<dbReference type="Proteomes" id="UP001500280">
    <property type="component" value="Unassembled WGS sequence"/>
</dbReference>
<keyword evidence="3" id="KW-1185">Reference proteome</keyword>
<evidence type="ECO:0000313" key="3">
    <source>
        <dbReference type="Proteomes" id="UP001500280"/>
    </source>
</evidence>
<feature type="compositionally biased region" description="Basic residues" evidence="1">
    <location>
        <begin position="46"/>
        <end position="59"/>
    </location>
</feature>
<feature type="region of interest" description="Disordered" evidence="1">
    <location>
        <begin position="22"/>
        <end position="84"/>
    </location>
</feature>
<reference evidence="2 3" key="1">
    <citation type="journal article" date="2019" name="Int. J. Syst. Evol. Microbiol.">
        <title>The Global Catalogue of Microorganisms (GCM) 10K type strain sequencing project: providing services to taxonomists for standard genome sequencing and annotation.</title>
        <authorList>
            <consortium name="The Broad Institute Genomics Platform"/>
            <consortium name="The Broad Institute Genome Sequencing Center for Infectious Disease"/>
            <person name="Wu L."/>
            <person name="Ma J."/>
        </authorList>
    </citation>
    <scope>NUCLEOTIDE SEQUENCE [LARGE SCALE GENOMIC DNA]</scope>
    <source>
        <strain evidence="2 3">JCM 14307</strain>
    </source>
</reference>
<comment type="caution">
    <text evidence="2">The sequence shown here is derived from an EMBL/GenBank/DDBJ whole genome shotgun (WGS) entry which is preliminary data.</text>
</comment>
<gene>
    <name evidence="2" type="ORF">GCM10009745_14740</name>
</gene>
<proteinExistence type="predicted"/>
<evidence type="ECO:0000313" key="2">
    <source>
        <dbReference type="EMBL" id="GAA1672911.1"/>
    </source>
</evidence>
<evidence type="ECO:0000256" key="1">
    <source>
        <dbReference type="SAM" id="MobiDB-lite"/>
    </source>
</evidence>
<organism evidence="2 3">
    <name type="scientific">Kribbella yunnanensis</name>
    <dbReference type="NCBI Taxonomy" id="190194"/>
    <lineage>
        <taxon>Bacteria</taxon>
        <taxon>Bacillati</taxon>
        <taxon>Actinomycetota</taxon>
        <taxon>Actinomycetes</taxon>
        <taxon>Propionibacteriales</taxon>
        <taxon>Kribbellaceae</taxon>
        <taxon>Kribbella</taxon>
    </lineage>
</organism>
<protein>
    <submittedName>
        <fullName evidence="2">Uncharacterized protein</fullName>
    </submittedName>
</protein>
<dbReference type="EMBL" id="BAAANF010000004">
    <property type="protein sequence ID" value="GAA1672911.1"/>
    <property type="molecule type" value="Genomic_DNA"/>
</dbReference>